<sequence>MNCNPQNADWSLCFSSVFGSEVNAGERRGADHDLQQDLSSFLNMDSGDWGEVERNYLVSKNHTTLQDREMFLNRNGMPSLQSNMCKSTKMLAPRVLNRITFSQNSCVQNSHNEVAAKSVKFCGSSVVTSVVSDVHPDNMIAYSELDGVDPHLFDLSLSPILDIPPCEGENTISPTAQLNNNATILTEVTSCPQTANESKNIIPFSDQENSVAAEVVLETNIMKEIIADPQILQNQQNLHLGEGEINVHREEMGGEKDLVDLEENKITFVAPNVTLYSDNQRSYINEHNYKLLNGAVGKNSKLLEKNTELDHFSVNENMNMPSILTASISHVKDIDAEQVDELPTTVKHTDSDASAHPLILESMNKFNADTDGIMEHKSEHSKKNTNMNLELQKACNESVDIVLYKNTDVTVHNKTQECNIKEKLCTEIKDTTLESEDVQTINENAVIFNTSCDATHYSEFIGEEQENIIHNKVSDKSEILHKTRCARSQIIRNLEHTTIQDRFITPKKPTFRAPYKVVSESPIIGYPLDRRNITSTPKETQKKRILRFGSGYSSDSSDTSDGTRDMSDYKIKHFTTNGDMRPEQYPAVGLNLVEKKSEFKPQFISKLRCKFSVDNMKRKWNDRQLCLKEKNPTEATNPRMTLQESLNPSELSTVNPDMCNTTGFMHSKTKNRYECSFTKTRDELESNKYARKLDKFRYNKDQSVSPAVSGDIPRTKKGCSFQTSKEADGKVSSHVKEKGLAKRKKENQEHVTVRKRNKSISESCSPSQTKDDSKKTRKRKPNSFSKNSSESQQAKKNKDAEGCLNNCKNKSKKSKSDKNSVLKDSSQGLVDLPQVSLIFL</sequence>
<accession>A0A5B7CLD4</accession>
<gene>
    <name evidence="2" type="ORF">E2C01_002993</name>
</gene>
<evidence type="ECO:0000256" key="1">
    <source>
        <dbReference type="SAM" id="MobiDB-lite"/>
    </source>
</evidence>
<evidence type="ECO:0000313" key="3">
    <source>
        <dbReference type="Proteomes" id="UP000324222"/>
    </source>
</evidence>
<keyword evidence="3" id="KW-1185">Reference proteome</keyword>
<dbReference type="OrthoDB" id="10659611at2759"/>
<reference evidence="2 3" key="1">
    <citation type="submission" date="2019-05" db="EMBL/GenBank/DDBJ databases">
        <title>Another draft genome of Portunus trituberculatus and its Hox gene families provides insights of decapod evolution.</title>
        <authorList>
            <person name="Jeong J.-H."/>
            <person name="Song I."/>
            <person name="Kim S."/>
            <person name="Choi T."/>
            <person name="Kim D."/>
            <person name="Ryu S."/>
            <person name="Kim W."/>
        </authorList>
    </citation>
    <scope>NUCLEOTIDE SEQUENCE [LARGE SCALE GENOMIC DNA]</scope>
    <source>
        <tissue evidence="2">Muscle</tissue>
    </source>
</reference>
<dbReference type="EMBL" id="VSRR010000113">
    <property type="protein sequence ID" value="MPC10359.1"/>
    <property type="molecule type" value="Genomic_DNA"/>
</dbReference>
<evidence type="ECO:0000313" key="2">
    <source>
        <dbReference type="EMBL" id="MPC10359.1"/>
    </source>
</evidence>
<dbReference type="AlphaFoldDB" id="A0A5B7CLD4"/>
<feature type="region of interest" description="Disordered" evidence="1">
    <location>
        <begin position="701"/>
        <end position="827"/>
    </location>
</feature>
<dbReference type="Proteomes" id="UP000324222">
    <property type="component" value="Unassembled WGS sequence"/>
</dbReference>
<protein>
    <submittedName>
        <fullName evidence="2">Uncharacterized protein</fullName>
    </submittedName>
</protein>
<organism evidence="2 3">
    <name type="scientific">Portunus trituberculatus</name>
    <name type="common">Swimming crab</name>
    <name type="synonym">Neptunus trituberculatus</name>
    <dbReference type="NCBI Taxonomy" id="210409"/>
    <lineage>
        <taxon>Eukaryota</taxon>
        <taxon>Metazoa</taxon>
        <taxon>Ecdysozoa</taxon>
        <taxon>Arthropoda</taxon>
        <taxon>Crustacea</taxon>
        <taxon>Multicrustacea</taxon>
        <taxon>Malacostraca</taxon>
        <taxon>Eumalacostraca</taxon>
        <taxon>Eucarida</taxon>
        <taxon>Decapoda</taxon>
        <taxon>Pleocyemata</taxon>
        <taxon>Brachyura</taxon>
        <taxon>Eubrachyura</taxon>
        <taxon>Portunoidea</taxon>
        <taxon>Portunidae</taxon>
        <taxon>Portuninae</taxon>
        <taxon>Portunus</taxon>
    </lineage>
</organism>
<feature type="compositionally biased region" description="Basic and acidic residues" evidence="1">
    <location>
        <begin position="725"/>
        <end position="752"/>
    </location>
</feature>
<name>A0A5B7CLD4_PORTR</name>
<feature type="compositionally biased region" description="Polar residues" evidence="1">
    <location>
        <begin position="782"/>
        <end position="794"/>
    </location>
</feature>
<proteinExistence type="predicted"/>
<comment type="caution">
    <text evidence="2">The sequence shown here is derived from an EMBL/GenBank/DDBJ whole genome shotgun (WGS) entry which is preliminary data.</text>
</comment>